<gene>
    <name evidence="2" type="ORF">IO48_10905</name>
</gene>
<proteinExistence type="predicted"/>
<evidence type="ECO:0000313" key="2">
    <source>
        <dbReference type="EMBL" id="KGQ59725.1"/>
    </source>
</evidence>
<evidence type="ECO:0000313" key="3">
    <source>
        <dbReference type="Proteomes" id="UP000030554"/>
    </source>
</evidence>
<dbReference type="RefSeq" id="WP_039164500.1">
    <property type="nucleotide sequence ID" value="NZ_JPJQ01000054.1"/>
</dbReference>
<protein>
    <submittedName>
        <fullName evidence="2">Uncharacterized protein</fullName>
    </submittedName>
</protein>
<accession>A0A0A2ZY60</accession>
<evidence type="ECO:0000256" key="1">
    <source>
        <dbReference type="SAM" id="Coils"/>
    </source>
</evidence>
<name>A0A0A2ZY60_9PAST</name>
<dbReference type="EMBL" id="JPJQ01000054">
    <property type="protein sequence ID" value="KGQ59725.1"/>
    <property type="molecule type" value="Genomic_DNA"/>
</dbReference>
<dbReference type="Proteomes" id="UP000030554">
    <property type="component" value="Unassembled WGS sequence"/>
</dbReference>
<feature type="coiled-coil region" evidence="1">
    <location>
        <begin position="84"/>
        <end position="118"/>
    </location>
</feature>
<keyword evidence="1" id="KW-0175">Coiled coil</keyword>
<organism evidence="2 3">
    <name type="scientific">Gallibacterium anatis 4895</name>
    <dbReference type="NCBI Taxonomy" id="1396510"/>
    <lineage>
        <taxon>Bacteria</taxon>
        <taxon>Pseudomonadati</taxon>
        <taxon>Pseudomonadota</taxon>
        <taxon>Gammaproteobacteria</taxon>
        <taxon>Pasteurellales</taxon>
        <taxon>Pasteurellaceae</taxon>
        <taxon>Gallibacterium</taxon>
    </lineage>
</organism>
<sequence>MTTRKKTLDGRCQRYIVNEFHTVTDYAVEHSPAEASEKYDVPYRTVMNWLEYRRKGVLPRFLVSDQPSVLPDTASETSILEREKTRMIEQIQRIEKTLKRLEEEKRGLKAVLACITASLNNKNHEPEQGDLS</sequence>
<dbReference type="AlphaFoldDB" id="A0A0A2ZY60"/>
<comment type="caution">
    <text evidence="2">The sequence shown here is derived from an EMBL/GenBank/DDBJ whole genome shotgun (WGS) entry which is preliminary data.</text>
</comment>
<reference evidence="2 3" key="1">
    <citation type="submission" date="2014-07" db="EMBL/GenBank/DDBJ databases">
        <title>Chaperone-usher fimbriae in a diverse selection of Gallibacterium genomes.</title>
        <authorList>
            <person name="Kudirkiene E."/>
            <person name="Bager R.J."/>
            <person name="Johnson T.J."/>
            <person name="Bojesen A.M."/>
        </authorList>
    </citation>
    <scope>NUCLEOTIDE SEQUENCE [LARGE SCALE GENOMIC DNA]</scope>
    <source>
        <strain evidence="2 3">4895</strain>
    </source>
</reference>